<reference evidence="2" key="1">
    <citation type="submission" date="2022-11" db="UniProtKB">
        <authorList>
            <consortium name="WormBaseParasite"/>
        </authorList>
    </citation>
    <scope>IDENTIFICATION</scope>
</reference>
<organism evidence="1 2">
    <name type="scientific">Parascaris univalens</name>
    <name type="common">Nematode worm</name>
    <dbReference type="NCBI Taxonomy" id="6257"/>
    <lineage>
        <taxon>Eukaryota</taxon>
        <taxon>Metazoa</taxon>
        <taxon>Ecdysozoa</taxon>
        <taxon>Nematoda</taxon>
        <taxon>Chromadorea</taxon>
        <taxon>Rhabditida</taxon>
        <taxon>Spirurina</taxon>
        <taxon>Ascaridomorpha</taxon>
        <taxon>Ascaridoidea</taxon>
        <taxon>Ascarididae</taxon>
        <taxon>Parascaris</taxon>
    </lineage>
</organism>
<proteinExistence type="predicted"/>
<dbReference type="Proteomes" id="UP000887569">
    <property type="component" value="Unplaced"/>
</dbReference>
<name>A0A914ZXW4_PARUN</name>
<protein>
    <submittedName>
        <fullName evidence="2">RNase NYN domain-containing protein</fullName>
    </submittedName>
</protein>
<dbReference type="AlphaFoldDB" id="A0A914ZXW4"/>
<dbReference type="WBParaSite" id="PgE029_g003_t01">
    <property type="protein sequence ID" value="PgE029_g003_t01"/>
    <property type="gene ID" value="PgE029_g003"/>
</dbReference>
<keyword evidence="1" id="KW-1185">Reference proteome</keyword>
<evidence type="ECO:0000313" key="2">
    <source>
        <dbReference type="WBParaSite" id="PgE029_g003_t01"/>
    </source>
</evidence>
<evidence type="ECO:0000313" key="1">
    <source>
        <dbReference type="Proteomes" id="UP000887569"/>
    </source>
</evidence>
<accession>A0A914ZXW4</accession>
<sequence length="52" mass="5826">YHKVLEKVGSLLSLYRLNSLGQTGGISCWSSSLMSTSFLEKSQGQYLARMLR</sequence>